<evidence type="ECO:0000256" key="1">
    <source>
        <dbReference type="SAM" id="Phobius"/>
    </source>
</evidence>
<evidence type="ECO:0000259" key="3">
    <source>
        <dbReference type="Pfam" id="PF04536"/>
    </source>
</evidence>
<keyword evidence="5" id="KW-1185">Reference proteome</keyword>
<reference evidence="4 5" key="1">
    <citation type="journal article" date="2021" name="Int. J. Syst. Evol. Microbiol.">
        <title>Steroidobacter gossypii sp. nov., isolated from soil of cotton cropping field.</title>
        <authorList>
            <person name="Huang R."/>
            <person name="Yang S."/>
            <person name="Zhen C."/>
            <person name="Liu W."/>
        </authorList>
    </citation>
    <scope>NUCLEOTIDE SEQUENCE [LARGE SCALE GENOMIC DNA]</scope>
    <source>
        <strain evidence="4 5">S1-65</strain>
    </source>
</reference>
<keyword evidence="1" id="KW-0812">Transmembrane</keyword>
<feature type="signal peptide" evidence="2">
    <location>
        <begin position="1"/>
        <end position="25"/>
    </location>
</feature>
<feature type="transmembrane region" description="Helical" evidence="1">
    <location>
        <begin position="233"/>
        <end position="250"/>
    </location>
</feature>
<organism evidence="4 5">
    <name type="scientific">Steroidobacter gossypii</name>
    <dbReference type="NCBI Taxonomy" id="2805490"/>
    <lineage>
        <taxon>Bacteria</taxon>
        <taxon>Pseudomonadati</taxon>
        <taxon>Pseudomonadota</taxon>
        <taxon>Gammaproteobacteria</taxon>
        <taxon>Steroidobacterales</taxon>
        <taxon>Steroidobacteraceae</taxon>
        <taxon>Steroidobacter</taxon>
    </lineage>
</organism>
<feature type="transmembrane region" description="Helical" evidence="1">
    <location>
        <begin position="184"/>
        <end position="203"/>
    </location>
</feature>
<protein>
    <submittedName>
        <fullName evidence="4">YgcG family protein</fullName>
    </submittedName>
</protein>
<keyword evidence="2" id="KW-0732">Signal</keyword>
<keyword evidence="1" id="KW-0472">Membrane</keyword>
<dbReference type="PANTHER" id="PTHR30373:SF2">
    <property type="entry name" value="UPF0603 PROTEIN YGCG"/>
    <property type="match status" value="1"/>
</dbReference>
<dbReference type="PANTHER" id="PTHR30373">
    <property type="entry name" value="UPF0603 PROTEIN YGCG"/>
    <property type="match status" value="1"/>
</dbReference>
<dbReference type="Pfam" id="PF04536">
    <property type="entry name" value="TPM_phosphatase"/>
    <property type="match status" value="1"/>
</dbReference>
<gene>
    <name evidence="4" type="ORF">JM946_22645</name>
</gene>
<comment type="caution">
    <text evidence="4">The sequence shown here is derived from an EMBL/GenBank/DDBJ whole genome shotgun (WGS) entry which is preliminary data.</text>
</comment>
<accession>A0ABS1X2U9</accession>
<feature type="domain" description="TPM" evidence="3">
    <location>
        <begin position="39"/>
        <end position="162"/>
    </location>
</feature>
<feature type="transmembrane region" description="Helical" evidence="1">
    <location>
        <begin position="210"/>
        <end position="227"/>
    </location>
</feature>
<dbReference type="Gene3D" id="3.10.310.50">
    <property type="match status" value="1"/>
</dbReference>
<dbReference type="Proteomes" id="UP000661077">
    <property type="component" value="Unassembled WGS sequence"/>
</dbReference>
<sequence>MLAPQAVLLPWLLLVALLIAVAARAQDAPVPVPPLTSPVTDLTQTLSPQEKAALESRLREFEAQKGSQIAVLIVPTTQPETIEEYSIRVADAWKIGRAAPDDGLILLVAKNDRAVRIEVGTGLEGAVPDVIANRIISQVIVPHFREGDFGGGINAALTRIMALIEGEPLPEAERRSTRPQGVGSIGNALPLLLMFVFVGSGILRAMFGRVLGAGATAGIAGVLMWIVTSLVGVAIGAGVLAFLFALLSGFGGGGGWTNRRGGWGGGGWGGGFGGGFGGGGGWSGGGGGFSGGGASGRW</sequence>
<evidence type="ECO:0000256" key="2">
    <source>
        <dbReference type="SAM" id="SignalP"/>
    </source>
</evidence>
<keyword evidence="1" id="KW-1133">Transmembrane helix</keyword>
<evidence type="ECO:0000313" key="5">
    <source>
        <dbReference type="Proteomes" id="UP000661077"/>
    </source>
</evidence>
<dbReference type="EMBL" id="JAEVLS010000005">
    <property type="protein sequence ID" value="MBM0107550.1"/>
    <property type="molecule type" value="Genomic_DNA"/>
</dbReference>
<proteinExistence type="predicted"/>
<name>A0ABS1X2U9_9GAMM</name>
<feature type="chain" id="PRO_5046073768" evidence="2">
    <location>
        <begin position="26"/>
        <end position="298"/>
    </location>
</feature>
<dbReference type="RefSeq" id="WP_203169866.1">
    <property type="nucleotide sequence ID" value="NZ_JAEVLS010000005.1"/>
</dbReference>
<evidence type="ECO:0000313" key="4">
    <source>
        <dbReference type="EMBL" id="MBM0107550.1"/>
    </source>
</evidence>
<dbReference type="InterPro" id="IPR007621">
    <property type="entry name" value="TPM_dom"/>
</dbReference>